<organism evidence="1">
    <name type="scientific">marine metagenome</name>
    <dbReference type="NCBI Taxonomy" id="408172"/>
    <lineage>
        <taxon>unclassified sequences</taxon>
        <taxon>metagenomes</taxon>
        <taxon>ecological metagenomes</taxon>
    </lineage>
</organism>
<dbReference type="EMBL" id="UINC01028830">
    <property type="protein sequence ID" value="SVB10524.1"/>
    <property type="molecule type" value="Genomic_DNA"/>
</dbReference>
<sequence>MTTFNDLPDIPEEVTTIVTDFEQLDSIIERYFPDKFFYLKHILAAGYASLFINGITQPISLFLIGDPSTGKSKLLEIMRGLDKVLVSDIFSPASFVSGARDIEGADLLPRLRNKCLVTPELGVLFKDRNLPQTLGLLTRLLDGFGYVRHTGFGEVGVHENVRFNWCAAIVKIQPKIWDLLGHLGHRLLFLHLENENESAEAVENRLVRMITEDRDYIEKLSICRNAVIAFFQNIQARYPNGVTWNTAMDNPRAKQIIVRAALMLKSLRGTIDPKDATNTIFEEPTRLTQSLYNICRGYALMHYRTHIIVNDVESVLTIMLDSAPPERKKLLLTLLKQNGEIDADQYVKISKHGHKRVLDEFNDFEILNIVEFIQDNSMKRIRLKPEFSWLLNKKILKMIELHN</sequence>
<name>A0A382BA65_9ZZZZ</name>
<gene>
    <name evidence="1" type="ORF">METZ01_LOCUS163378</name>
</gene>
<accession>A0A382BA65</accession>
<protein>
    <recommendedName>
        <fullName evidence="2">MCM domain-containing protein</fullName>
    </recommendedName>
</protein>
<evidence type="ECO:0000313" key="1">
    <source>
        <dbReference type="EMBL" id="SVB10524.1"/>
    </source>
</evidence>
<evidence type="ECO:0008006" key="2">
    <source>
        <dbReference type="Google" id="ProtNLM"/>
    </source>
</evidence>
<proteinExistence type="predicted"/>
<reference evidence="1" key="1">
    <citation type="submission" date="2018-05" db="EMBL/GenBank/DDBJ databases">
        <authorList>
            <person name="Lanie J.A."/>
            <person name="Ng W.-L."/>
            <person name="Kazmierczak K.M."/>
            <person name="Andrzejewski T.M."/>
            <person name="Davidsen T.M."/>
            <person name="Wayne K.J."/>
            <person name="Tettelin H."/>
            <person name="Glass J.I."/>
            <person name="Rusch D."/>
            <person name="Podicherti R."/>
            <person name="Tsui H.-C.T."/>
            <person name="Winkler M.E."/>
        </authorList>
    </citation>
    <scope>NUCLEOTIDE SEQUENCE</scope>
</reference>
<dbReference type="AlphaFoldDB" id="A0A382BA65"/>